<sequence length="137" mass="16199">MDRMNLRYVDKPKEKQKTLEEYSSEIEHYKSLYARTRQGGILDLINSLELEKMNLEIKLRPDKWKKYSSELLGIKLNVNYTKGEIHGSDGTFYTFDEFMKIPSGLGDEKWKLIHQIKGFGCKTSQPYEEQIVYENLH</sequence>
<reference evidence="1" key="2">
    <citation type="journal article" date="2021" name="Microbiome">
        <title>Successional dynamics and alternative stable states in a saline activated sludge microbial community over 9 years.</title>
        <authorList>
            <person name="Wang Y."/>
            <person name="Ye J."/>
            <person name="Ju F."/>
            <person name="Liu L."/>
            <person name="Boyd J.A."/>
            <person name="Deng Y."/>
            <person name="Parks D.H."/>
            <person name="Jiang X."/>
            <person name="Yin X."/>
            <person name="Woodcroft B.J."/>
            <person name="Tyson G.W."/>
            <person name="Hugenholtz P."/>
            <person name="Polz M.F."/>
            <person name="Zhang T."/>
        </authorList>
    </citation>
    <scope>NUCLEOTIDE SEQUENCE</scope>
    <source>
        <strain evidence="1">HKST-UBA11</strain>
    </source>
</reference>
<gene>
    <name evidence="1" type="ORF">KC717_04570</name>
</gene>
<dbReference type="AlphaFoldDB" id="A0A955L999"/>
<accession>A0A955L999</accession>
<evidence type="ECO:0000313" key="1">
    <source>
        <dbReference type="EMBL" id="MCA9385893.1"/>
    </source>
</evidence>
<proteinExistence type="predicted"/>
<comment type="caution">
    <text evidence="1">The sequence shown here is derived from an EMBL/GenBank/DDBJ whole genome shotgun (WGS) entry which is preliminary data.</text>
</comment>
<name>A0A955L999_9BACT</name>
<protein>
    <submittedName>
        <fullName evidence="1">Uncharacterized protein</fullName>
    </submittedName>
</protein>
<reference evidence="1" key="1">
    <citation type="submission" date="2020-04" db="EMBL/GenBank/DDBJ databases">
        <authorList>
            <person name="Zhang T."/>
        </authorList>
    </citation>
    <scope>NUCLEOTIDE SEQUENCE</scope>
    <source>
        <strain evidence="1">HKST-UBA11</strain>
    </source>
</reference>
<dbReference type="Proteomes" id="UP000754563">
    <property type="component" value="Unassembled WGS sequence"/>
</dbReference>
<dbReference type="EMBL" id="JAGQLH010000053">
    <property type="protein sequence ID" value="MCA9385893.1"/>
    <property type="molecule type" value="Genomic_DNA"/>
</dbReference>
<evidence type="ECO:0000313" key="2">
    <source>
        <dbReference type="Proteomes" id="UP000754563"/>
    </source>
</evidence>
<organism evidence="1 2">
    <name type="scientific">Candidatus Dojkabacteria bacterium</name>
    <dbReference type="NCBI Taxonomy" id="2099670"/>
    <lineage>
        <taxon>Bacteria</taxon>
        <taxon>Candidatus Dojkabacteria</taxon>
    </lineage>
</organism>